<dbReference type="InterPro" id="IPR025110">
    <property type="entry name" value="AMP-bd_C"/>
</dbReference>
<dbReference type="AlphaFoldDB" id="A0A8X7S989"/>
<evidence type="ECO:0000259" key="9">
    <source>
        <dbReference type="Pfam" id="PF13193"/>
    </source>
</evidence>
<dbReference type="Pfam" id="PF13193">
    <property type="entry name" value="AMP-binding_C"/>
    <property type="match status" value="2"/>
</dbReference>
<dbReference type="FunFam" id="3.30.300.30:FF:000007">
    <property type="entry name" value="4-coumarate--CoA ligase 2"/>
    <property type="match status" value="2"/>
</dbReference>
<evidence type="ECO:0000313" key="11">
    <source>
        <dbReference type="Proteomes" id="UP000886595"/>
    </source>
</evidence>
<keyword evidence="7" id="KW-0472">Membrane</keyword>
<dbReference type="InterPro" id="IPR045851">
    <property type="entry name" value="AMP-bd_C_sf"/>
</dbReference>
<reference evidence="10 11" key="1">
    <citation type="submission" date="2020-02" db="EMBL/GenBank/DDBJ databases">
        <authorList>
            <person name="Ma Q."/>
            <person name="Huang Y."/>
            <person name="Song X."/>
            <person name="Pei D."/>
        </authorList>
    </citation>
    <scope>NUCLEOTIDE SEQUENCE [LARGE SCALE GENOMIC DNA]</scope>
    <source>
        <strain evidence="10">Sxm20200214</strain>
        <tissue evidence="10">Leaf</tissue>
    </source>
</reference>
<feature type="domain" description="AMP-binding enzyme C-terminal" evidence="9">
    <location>
        <begin position="1001"/>
        <end position="1076"/>
    </location>
</feature>
<dbReference type="CDD" id="cd05904">
    <property type="entry name" value="4CL"/>
    <property type="match status" value="2"/>
</dbReference>
<comment type="caution">
    <text evidence="10">The sequence shown here is derived from an EMBL/GenBank/DDBJ whole genome shotgun (WGS) entry which is preliminary data.</text>
</comment>
<evidence type="ECO:0008006" key="12">
    <source>
        <dbReference type="Google" id="ProtNLM"/>
    </source>
</evidence>
<evidence type="ECO:0000256" key="2">
    <source>
        <dbReference type="ARBA" id="ARBA00006432"/>
    </source>
</evidence>
<keyword evidence="5" id="KW-0067">ATP-binding</keyword>
<feature type="domain" description="AMP-binding enzyme C-terminal" evidence="9">
    <location>
        <begin position="446"/>
        <end position="521"/>
    </location>
</feature>
<feature type="transmembrane region" description="Helical" evidence="7">
    <location>
        <begin position="241"/>
        <end position="264"/>
    </location>
</feature>
<evidence type="ECO:0000256" key="4">
    <source>
        <dbReference type="ARBA" id="ARBA00022741"/>
    </source>
</evidence>
<dbReference type="Pfam" id="PF00501">
    <property type="entry name" value="AMP-binding"/>
    <property type="match status" value="2"/>
</dbReference>
<dbReference type="PROSITE" id="PS00455">
    <property type="entry name" value="AMP_BINDING"/>
    <property type="match status" value="2"/>
</dbReference>
<accession>A0A8X7S989</accession>
<keyword evidence="6" id="KW-0460">Magnesium</keyword>
<evidence type="ECO:0000256" key="7">
    <source>
        <dbReference type="SAM" id="Phobius"/>
    </source>
</evidence>
<keyword evidence="7" id="KW-1133">Transmembrane helix</keyword>
<feature type="domain" description="AMP-dependent synthetase/ligase" evidence="8">
    <location>
        <begin position="50"/>
        <end position="395"/>
    </location>
</feature>
<dbReference type="PANTHER" id="PTHR24096">
    <property type="entry name" value="LONG-CHAIN-FATTY-ACID--COA LIGASE"/>
    <property type="match status" value="1"/>
</dbReference>
<dbReference type="OrthoDB" id="10253869at2759"/>
<organism evidence="10 11">
    <name type="scientific">Brassica carinata</name>
    <name type="common">Ethiopian mustard</name>
    <name type="synonym">Abyssinian cabbage</name>
    <dbReference type="NCBI Taxonomy" id="52824"/>
    <lineage>
        <taxon>Eukaryota</taxon>
        <taxon>Viridiplantae</taxon>
        <taxon>Streptophyta</taxon>
        <taxon>Embryophyta</taxon>
        <taxon>Tracheophyta</taxon>
        <taxon>Spermatophyta</taxon>
        <taxon>Magnoliopsida</taxon>
        <taxon>eudicotyledons</taxon>
        <taxon>Gunneridae</taxon>
        <taxon>Pentapetalae</taxon>
        <taxon>rosids</taxon>
        <taxon>malvids</taxon>
        <taxon>Brassicales</taxon>
        <taxon>Brassicaceae</taxon>
        <taxon>Brassiceae</taxon>
        <taxon>Brassica</taxon>
    </lineage>
</organism>
<dbReference type="InterPro" id="IPR000873">
    <property type="entry name" value="AMP-dep_synth/lig_dom"/>
</dbReference>
<feature type="transmembrane region" description="Helical" evidence="7">
    <location>
        <begin position="789"/>
        <end position="809"/>
    </location>
</feature>
<gene>
    <name evidence="10" type="ORF">Bca52824_032049</name>
</gene>
<dbReference type="InterPro" id="IPR042099">
    <property type="entry name" value="ANL_N_sf"/>
</dbReference>
<keyword evidence="7" id="KW-0812">Transmembrane</keyword>
<dbReference type="Gene3D" id="3.30.300.30">
    <property type="match status" value="2"/>
</dbReference>
<evidence type="ECO:0000256" key="3">
    <source>
        <dbReference type="ARBA" id="ARBA00022598"/>
    </source>
</evidence>
<dbReference type="FunFam" id="3.40.50.12780:FF:000003">
    <property type="entry name" value="Long-chain-fatty-acid--CoA ligase FadD"/>
    <property type="match status" value="2"/>
</dbReference>
<sequence length="1091" mass="119296">MANVERSSSLTDPRSGFCKSNSTFYSKRNPLGLPANPNLDVTTFISSQPHRGTTAFIDAATGQRLSFSDLWRAVDRVSEYLYSEVGLRRGDVILILSPNSFYIPIVCLSAMSLGAVVTTANTLNTAGEISKQVADSNPTLAFTTAQLVHKLPAGISIVLTEKEQAEEPIRGGVRLVGVVSEMMKKEPSGKRVRDRVNQEDTAVMLYSSGTTGASKGVISSHRNLTSYVAKRASEKSLQDEVFICTVPMFHTFGLLAFAMATVALGSKVVILRRFELNHMLAAVEKYRATSLLLAPPVLVVMTNEADMIKAKYDLSSLKTVTCGGAPLSKEGYALTESNGGGARQEMVDCRRYGTVGTLTSDVEARIVDPDTGRFLGTNQTGELWLKGPSISKGYFKDKEATSETFNKEGWLKTGDLCYIDEDGFLYVVDRLKELIKYKGYQVAPAELEALLITHPDILDAAVIPFPDKEAGQYPMAYVTRKTGCNLSEKQIIDFISKQVAPYKKIRKVAFINSIPKTASGKILRKDLIKLPKAYDTTKVTVSHGGETGSETMTIDRKSGLCDSTSIFYSKRDPMSLPPNQYLDVTTFIASQPHRGKTAFVDAVTGRRLGFSELWLGVERVASCLHTLGVRKGDVVIILSPNSILFPIVSLSVMSLGAVITTANPISTPGEISNQIEDSRPVLAFTTSQLVSKLPNSNLPVVLMDENRVVRAKIVGNLEAMMETEPPSESRAKQRVNQDDVAALLYSSGTTGKSKGVMLTHRNLIALVQAYRARFGLEQRTVCTIPMCHIFSFGGFATSLIALGWTIVVLPRFEMDRLLSAVEIHRPSHLSLVPPMLVAMVNGAEEINSKYDLSSLRTVVVGGAPLSREVTEMFVERYSDVNVLQGYGLTETTAIVASMFTKEETERYGSSGLLSPNVEAKIVDPDTGRVLGVNQTGELWLRSPTVMKGYFKNEEATASTIDSEGWLKTGDLCYIDSEGFVFVVDRLKELIKCNGYQVAPAELEALLLAHPEIADAAVIPIPDMKAGQYPMAYIVRTAGSNISEREIMSLVAKQVSPYKRIRKVTFLDSIPKNPSGKILRRELIKLTTTSKL</sequence>
<dbReference type="PANTHER" id="PTHR24096:SF345">
    <property type="entry name" value="4-COUMARATE--COA LIGASE-LIKE 2"/>
    <property type="match status" value="1"/>
</dbReference>
<dbReference type="GO" id="GO:0005777">
    <property type="term" value="C:peroxisome"/>
    <property type="evidence" value="ECO:0007669"/>
    <property type="project" value="TreeGrafter"/>
</dbReference>
<evidence type="ECO:0000256" key="1">
    <source>
        <dbReference type="ARBA" id="ARBA00001946"/>
    </source>
</evidence>
<evidence type="ECO:0000313" key="10">
    <source>
        <dbReference type="EMBL" id="KAG2303398.1"/>
    </source>
</evidence>
<dbReference type="GO" id="GO:0005524">
    <property type="term" value="F:ATP binding"/>
    <property type="evidence" value="ECO:0007669"/>
    <property type="project" value="UniProtKB-KW"/>
</dbReference>
<comment type="similarity">
    <text evidence="2">Belongs to the ATP-dependent AMP-binding enzyme family.</text>
</comment>
<feature type="domain" description="AMP-dependent synthetase/ligase" evidence="8">
    <location>
        <begin position="592"/>
        <end position="950"/>
    </location>
</feature>
<protein>
    <recommendedName>
        <fullName evidence="12">4-coumarate--CoA ligase</fullName>
    </recommendedName>
</protein>
<dbReference type="GO" id="GO:0016405">
    <property type="term" value="F:CoA-ligase activity"/>
    <property type="evidence" value="ECO:0007669"/>
    <property type="project" value="TreeGrafter"/>
</dbReference>
<evidence type="ECO:0000256" key="6">
    <source>
        <dbReference type="ARBA" id="ARBA00022842"/>
    </source>
</evidence>
<dbReference type="EMBL" id="JAAMPC010000007">
    <property type="protein sequence ID" value="KAG2303398.1"/>
    <property type="molecule type" value="Genomic_DNA"/>
</dbReference>
<proteinExistence type="inferred from homology"/>
<keyword evidence="3" id="KW-0436">Ligase</keyword>
<dbReference type="Gene3D" id="3.40.50.12780">
    <property type="entry name" value="N-terminal domain of ligase-like"/>
    <property type="match status" value="2"/>
</dbReference>
<dbReference type="InterPro" id="IPR020845">
    <property type="entry name" value="AMP-binding_CS"/>
</dbReference>
<evidence type="ECO:0000259" key="8">
    <source>
        <dbReference type="Pfam" id="PF00501"/>
    </source>
</evidence>
<dbReference type="Proteomes" id="UP000886595">
    <property type="component" value="Unassembled WGS sequence"/>
</dbReference>
<keyword evidence="11" id="KW-1185">Reference proteome</keyword>
<name>A0A8X7S989_BRACI</name>
<dbReference type="SUPFAM" id="SSF56801">
    <property type="entry name" value="Acetyl-CoA synthetase-like"/>
    <property type="match status" value="2"/>
</dbReference>
<keyword evidence="4" id="KW-0547">Nucleotide-binding</keyword>
<evidence type="ECO:0000256" key="5">
    <source>
        <dbReference type="ARBA" id="ARBA00022840"/>
    </source>
</evidence>
<comment type="cofactor">
    <cofactor evidence="1">
        <name>Mg(2+)</name>
        <dbReference type="ChEBI" id="CHEBI:18420"/>
    </cofactor>
</comment>